<organism evidence="1 2">
    <name type="scientific">Pseudovirgaria hyperparasitica</name>
    <dbReference type="NCBI Taxonomy" id="470096"/>
    <lineage>
        <taxon>Eukaryota</taxon>
        <taxon>Fungi</taxon>
        <taxon>Dikarya</taxon>
        <taxon>Ascomycota</taxon>
        <taxon>Pezizomycotina</taxon>
        <taxon>Dothideomycetes</taxon>
        <taxon>Dothideomycetes incertae sedis</taxon>
        <taxon>Acrospermales</taxon>
        <taxon>Acrospermaceae</taxon>
        <taxon>Pseudovirgaria</taxon>
    </lineage>
</organism>
<dbReference type="Proteomes" id="UP000799437">
    <property type="component" value="Unassembled WGS sequence"/>
</dbReference>
<name>A0A6A6VTC7_9PEZI</name>
<protein>
    <submittedName>
        <fullName evidence="1">Uncharacterized protein</fullName>
    </submittedName>
</protein>
<proteinExistence type="predicted"/>
<dbReference type="GeneID" id="54480925"/>
<evidence type="ECO:0000313" key="1">
    <source>
        <dbReference type="EMBL" id="KAF2753473.1"/>
    </source>
</evidence>
<accession>A0A6A6VTC7</accession>
<dbReference type="AlphaFoldDB" id="A0A6A6VTC7"/>
<dbReference type="EMBL" id="ML996584">
    <property type="protein sequence ID" value="KAF2753473.1"/>
    <property type="molecule type" value="Genomic_DNA"/>
</dbReference>
<keyword evidence="2" id="KW-1185">Reference proteome</keyword>
<sequence>MMTGTRSPSEYDDQVEQRCCCFDIQDEEPGKAGVGLLSILSSNGRRRRKGWTGLDSETTHGRLSLCLSVSGEICVCVYVYVCVVGVTYM</sequence>
<gene>
    <name evidence="1" type="ORF">EJ05DRAFT_216255</name>
</gene>
<evidence type="ECO:0000313" key="2">
    <source>
        <dbReference type="Proteomes" id="UP000799437"/>
    </source>
</evidence>
<dbReference type="RefSeq" id="XP_033595924.1">
    <property type="nucleotide sequence ID" value="XM_033739871.1"/>
</dbReference>
<reference evidence="1" key="1">
    <citation type="journal article" date="2020" name="Stud. Mycol.">
        <title>101 Dothideomycetes genomes: a test case for predicting lifestyles and emergence of pathogens.</title>
        <authorList>
            <person name="Haridas S."/>
            <person name="Albert R."/>
            <person name="Binder M."/>
            <person name="Bloem J."/>
            <person name="Labutti K."/>
            <person name="Salamov A."/>
            <person name="Andreopoulos B."/>
            <person name="Baker S."/>
            <person name="Barry K."/>
            <person name="Bills G."/>
            <person name="Bluhm B."/>
            <person name="Cannon C."/>
            <person name="Castanera R."/>
            <person name="Culley D."/>
            <person name="Daum C."/>
            <person name="Ezra D."/>
            <person name="Gonzalez J."/>
            <person name="Henrissat B."/>
            <person name="Kuo A."/>
            <person name="Liang C."/>
            <person name="Lipzen A."/>
            <person name="Lutzoni F."/>
            <person name="Magnuson J."/>
            <person name="Mondo S."/>
            <person name="Nolan M."/>
            <person name="Ohm R."/>
            <person name="Pangilinan J."/>
            <person name="Park H.-J."/>
            <person name="Ramirez L."/>
            <person name="Alfaro M."/>
            <person name="Sun H."/>
            <person name="Tritt A."/>
            <person name="Yoshinaga Y."/>
            <person name="Zwiers L.-H."/>
            <person name="Turgeon B."/>
            <person name="Goodwin S."/>
            <person name="Spatafora J."/>
            <person name="Crous P."/>
            <person name="Grigoriev I."/>
        </authorList>
    </citation>
    <scope>NUCLEOTIDE SEQUENCE</scope>
    <source>
        <strain evidence="1">CBS 121739</strain>
    </source>
</reference>